<protein>
    <recommendedName>
        <fullName evidence="1">Retrotransposon gag domain-containing protein</fullName>
    </recommendedName>
</protein>
<dbReference type="OrthoDB" id="1298874at2759"/>
<evidence type="ECO:0000259" key="1">
    <source>
        <dbReference type="Pfam" id="PF03732"/>
    </source>
</evidence>
<name>A0A484MEQ2_9ASTE</name>
<dbReference type="Proteomes" id="UP000595140">
    <property type="component" value="Unassembled WGS sequence"/>
</dbReference>
<keyword evidence="3" id="KW-1185">Reference proteome</keyword>
<evidence type="ECO:0000313" key="3">
    <source>
        <dbReference type="Proteomes" id="UP000595140"/>
    </source>
</evidence>
<accession>A0A484MEQ2</accession>
<evidence type="ECO:0000313" key="2">
    <source>
        <dbReference type="EMBL" id="VFQ87463.1"/>
    </source>
</evidence>
<sequence length="224" mass="25792">MTDASSNSPDLEPRVHEMGRAMVQLQQDLEFWMDRIHATLVELRAYITTQQVGGNNIGRMGRPNYDTTPGFITQKPKLEPPKRDGTEPLHWLYQVQEYFTCYELPLGERLSCATTMLEGVAADWYRWTRNNGLISDWDDFVRKFILRFNPLHYVDYLGKLAQTRHIGAIMDYHAAFEKIPTHVADVQESTLQSLYHAGLKAHLQHEISLLKPTSLSESFALARN</sequence>
<dbReference type="Pfam" id="PF03732">
    <property type="entry name" value="Retrotrans_gag"/>
    <property type="match status" value="1"/>
</dbReference>
<dbReference type="EMBL" id="OOIL02003368">
    <property type="protein sequence ID" value="VFQ87463.1"/>
    <property type="molecule type" value="Genomic_DNA"/>
</dbReference>
<reference evidence="2 3" key="1">
    <citation type="submission" date="2018-04" db="EMBL/GenBank/DDBJ databases">
        <authorList>
            <person name="Vogel A."/>
        </authorList>
    </citation>
    <scope>NUCLEOTIDE SEQUENCE [LARGE SCALE GENOMIC DNA]</scope>
</reference>
<proteinExistence type="predicted"/>
<organism evidence="2 3">
    <name type="scientific">Cuscuta campestris</name>
    <dbReference type="NCBI Taxonomy" id="132261"/>
    <lineage>
        <taxon>Eukaryota</taxon>
        <taxon>Viridiplantae</taxon>
        <taxon>Streptophyta</taxon>
        <taxon>Embryophyta</taxon>
        <taxon>Tracheophyta</taxon>
        <taxon>Spermatophyta</taxon>
        <taxon>Magnoliopsida</taxon>
        <taxon>eudicotyledons</taxon>
        <taxon>Gunneridae</taxon>
        <taxon>Pentapetalae</taxon>
        <taxon>asterids</taxon>
        <taxon>lamiids</taxon>
        <taxon>Solanales</taxon>
        <taxon>Convolvulaceae</taxon>
        <taxon>Cuscuteae</taxon>
        <taxon>Cuscuta</taxon>
        <taxon>Cuscuta subgen. Grammica</taxon>
        <taxon>Cuscuta sect. Cleistogrammica</taxon>
    </lineage>
</organism>
<dbReference type="AlphaFoldDB" id="A0A484MEQ2"/>
<feature type="domain" description="Retrotransposon gag" evidence="1">
    <location>
        <begin position="113"/>
        <end position="200"/>
    </location>
</feature>
<dbReference type="InterPro" id="IPR005162">
    <property type="entry name" value="Retrotrans_gag_dom"/>
</dbReference>
<gene>
    <name evidence="2" type="ORF">CCAM_LOCUS29239</name>
</gene>